<proteinExistence type="predicted"/>
<keyword evidence="1" id="KW-1133">Transmembrane helix</keyword>
<keyword evidence="1" id="KW-0812">Transmembrane</keyword>
<name>A0AAV5JPE0_9ROSI</name>
<feature type="transmembrane region" description="Helical" evidence="1">
    <location>
        <begin position="31"/>
        <end position="49"/>
    </location>
</feature>
<comment type="caution">
    <text evidence="2">The sequence shown here is derived from an EMBL/GenBank/DDBJ whole genome shotgun (WGS) entry which is preliminary data.</text>
</comment>
<evidence type="ECO:0000313" key="3">
    <source>
        <dbReference type="Proteomes" id="UP001054252"/>
    </source>
</evidence>
<evidence type="ECO:0000256" key="1">
    <source>
        <dbReference type="SAM" id="Phobius"/>
    </source>
</evidence>
<protein>
    <submittedName>
        <fullName evidence="2">Uncharacterized protein</fullName>
    </submittedName>
</protein>
<dbReference type="Proteomes" id="UP001054252">
    <property type="component" value="Unassembled WGS sequence"/>
</dbReference>
<accession>A0AAV5JPE0</accession>
<sequence length="50" mass="5731">MTLHRALLHPCCSASARHSSSDKLALLLIDRARLFLLFLSLFLSFIRVYI</sequence>
<gene>
    <name evidence="2" type="ORF">SLEP1_g25234</name>
</gene>
<keyword evidence="3" id="KW-1185">Reference proteome</keyword>
<keyword evidence="1" id="KW-0472">Membrane</keyword>
<dbReference type="EMBL" id="BPVZ01000040">
    <property type="protein sequence ID" value="GKV14338.1"/>
    <property type="molecule type" value="Genomic_DNA"/>
</dbReference>
<organism evidence="2 3">
    <name type="scientific">Rubroshorea leprosula</name>
    <dbReference type="NCBI Taxonomy" id="152421"/>
    <lineage>
        <taxon>Eukaryota</taxon>
        <taxon>Viridiplantae</taxon>
        <taxon>Streptophyta</taxon>
        <taxon>Embryophyta</taxon>
        <taxon>Tracheophyta</taxon>
        <taxon>Spermatophyta</taxon>
        <taxon>Magnoliopsida</taxon>
        <taxon>eudicotyledons</taxon>
        <taxon>Gunneridae</taxon>
        <taxon>Pentapetalae</taxon>
        <taxon>rosids</taxon>
        <taxon>malvids</taxon>
        <taxon>Malvales</taxon>
        <taxon>Dipterocarpaceae</taxon>
        <taxon>Rubroshorea</taxon>
    </lineage>
</organism>
<evidence type="ECO:0000313" key="2">
    <source>
        <dbReference type="EMBL" id="GKV14338.1"/>
    </source>
</evidence>
<dbReference type="AlphaFoldDB" id="A0AAV5JPE0"/>
<reference evidence="2 3" key="1">
    <citation type="journal article" date="2021" name="Commun. Biol.">
        <title>The genome of Shorea leprosula (Dipterocarpaceae) highlights the ecological relevance of drought in aseasonal tropical rainforests.</title>
        <authorList>
            <person name="Ng K.K.S."/>
            <person name="Kobayashi M.J."/>
            <person name="Fawcett J.A."/>
            <person name="Hatakeyama M."/>
            <person name="Paape T."/>
            <person name="Ng C.H."/>
            <person name="Ang C.C."/>
            <person name="Tnah L.H."/>
            <person name="Lee C.T."/>
            <person name="Nishiyama T."/>
            <person name="Sese J."/>
            <person name="O'Brien M.J."/>
            <person name="Copetti D."/>
            <person name="Mohd Noor M.I."/>
            <person name="Ong R.C."/>
            <person name="Putra M."/>
            <person name="Sireger I.Z."/>
            <person name="Indrioko S."/>
            <person name="Kosugi Y."/>
            <person name="Izuno A."/>
            <person name="Isagi Y."/>
            <person name="Lee S.L."/>
            <person name="Shimizu K.K."/>
        </authorList>
    </citation>
    <scope>NUCLEOTIDE SEQUENCE [LARGE SCALE GENOMIC DNA]</scope>
    <source>
        <strain evidence="2">214</strain>
    </source>
</reference>